<feature type="compositionally biased region" description="Low complexity" evidence="1">
    <location>
        <begin position="44"/>
        <end position="59"/>
    </location>
</feature>
<reference evidence="2 3" key="1">
    <citation type="submission" date="2007-06" db="EMBL/GenBank/DDBJ databases">
        <authorList>
            <person name="Shimkets L."/>
            <person name="Ferriera S."/>
            <person name="Johnson J."/>
            <person name="Kravitz S."/>
            <person name="Beeson K."/>
            <person name="Sutton G."/>
            <person name="Rogers Y.-H."/>
            <person name="Friedman R."/>
            <person name="Frazier M."/>
            <person name="Venter J.C."/>
        </authorList>
    </citation>
    <scope>NUCLEOTIDE SEQUENCE [LARGE SCALE GENOMIC DNA]</scope>
    <source>
        <strain evidence="2 3">SIR-1</strain>
    </source>
</reference>
<sequence>MGALALTLALAPLACTDEGGGSDELADSTGSEDTGMGDDEVDEGTTGAESESGSGSSDSSEGEESTEEESTSESESEESTEEESTEEETETGETWPPCEPDNSCEDATDLGSMAGDKQRDSLIHFGTGEEWVEFRATEELSGFGFNSGAPMKVRIELNGPPGTDYDLHANRSGDPDGDACGNGGWTSDEEGNADILSLEWGEGDAFANGEDDTRNLVVHVFSDDEVCDPDLEWILVITGGVL</sequence>
<dbReference type="Proteomes" id="UP000005801">
    <property type="component" value="Unassembled WGS sequence"/>
</dbReference>
<dbReference type="STRING" id="391625.PPSIR1_32552"/>
<feature type="compositionally biased region" description="Acidic residues" evidence="1">
    <location>
        <begin position="60"/>
        <end position="91"/>
    </location>
</feature>
<protein>
    <submittedName>
        <fullName evidence="2">Uncharacterized protein</fullName>
    </submittedName>
</protein>
<dbReference type="AlphaFoldDB" id="A6G5P6"/>
<proteinExistence type="predicted"/>
<evidence type="ECO:0000313" key="3">
    <source>
        <dbReference type="Proteomes" id="UP000005801"/>
    </source>
</evidence>
<dbReference type="EMBL" id="ABCS01000026">
    <property type="protein sequence ID" value="EDM78827.1"/>
    <property type="molecule type" value="Genomic_DNA"/>
</dbReference>
<evidence type="ECO:0000256" key="1">
    <source>
        <dbReference type="SAM" id="MobiDB-lite"/>
    </source>
</evidence>
<accession>A6G5P6</accession>
<gene>
    <name evidence="2" type="ORF">PPSIR1_32552</name>
</gene>
<feature type="region of interest" description="Disordered" evidence="1">
    <location>
        <begin position="13"/>
        <end position="114"/>
    </location>
</feature>
<name>A6G5P6_9BACT</name>
<organism evidence="2 3">
    <name type="scientific">Plesiocystis pacifica SIR-1</name>
    <dbReference type="NCBI Taxonomy" id="391625"/>
    <lineage>
        <taxon>Bacteria</taxon>
        <taxon>Pseudomonadati</taxon>
        <taxon>Myxococcota</taxon>
        <taxon>Polyangia</taxon>
        <taxon>Nannocystales</taxon>
        <taxon>Nannocystaceae</taxon>
        <taxon>Plesiocystis</taxon>
    </lineage>
</organism>
<comment type="caution">
    <text evidence="2">The sequence shown here is derived from an EMBL/GenBank/DDBJ whole genome shotgun (WGS) entry which is preliminary data.</text>
</comment>
<keyword evidence="3" id="KW-1185">Reference proteome</keyword>
<evidence type="ECO:0000313" key="2">
    <source>
        <dbReference type="EMBL" id="EDM78827.1"/>
    </source>
</evidence>